<accession>A0AAW0SRP2</accession>
<gene>
    <name evidence="3" type="ORF">O3P69_018796</name>
</gene>
<proteinExistence type="predicted"/>
<dbReference type="InterPro" id="IPR023415">
    <property type="entry name" value="LDLR_class-A_CS"/>
</dbReference>
<name>A0AAW0SRP2_SCYPA</name>
<reference evidence="3 4" key="1">
    <citation type="submission" date="2023-03" db="EMBL/GenBank/DDBJ databases">
        <title>High-quality genome of Scylla paramamosain provides insights in environmental adaptation.</title>
        <authorList>
            <person name="Zhang L."/>
        </authorList>
    </citation>
    <scope>NUCLEOTIDE SEQUENCE [LARGE SCALE GENOMIC DNA]</scope>
    <source>
        <strain evidence="3">LZ_2023a</strain>
        <tissue evidence="3">Muscle</tissue>
    </source>
</reference>
<dbReference type="GO" id="GO:0043410">
    <property type="term" value="P:positive regulation of MAPK cascade"/>
    <property type="evidence" value="ECO:0007669"/>
    <property type="project" value="TreeGrafter"/>
</dbReference>
<evidence type="ECO:0000313" key="4">
    <source>
        <dbReference type="Proteomes" id="UP001487740"/>
    </source>
</evidence>
<dbReference type="Pfam" id="PF00057">
    <property type="entry name" value="Ldl_recept_a"/>
    <property type="match status" value="1"/>
</dbReference>
<dbReference type="GO" id="GO:0030297">
    <property type="term" value="F:transmembrane receptor protein tyrosine kinase activator activity"/>
    <property type="evidence" value="ECO:0007669"/>
    <property type="project" value="TreeGrafter"/>
</dbReference>
<evidence type="ECO:0000256" key="2">
    <source>
        <dbReference type="PROSITE-ProRule" id="PRU00124"/>
    </source>
</evidence>
<evidence type="ECO:0000313" key="3">
    <source>
        <dbReference type="EMBL" id="KAK8378079.1"/>
    </source>
</evidence>
<dbReference type="SMART" id="SM00192">
    <property type="entry name" value="LDLa"/>
    <property type="match status" value="1"/>
</dbReference>
<comment type="caution">
    <text evidence="3">The sequence shown here is derived from an EMBL/GenBank/DDBJ whole genome shotgun (WGS) entry which is preliminary data.</text>
</comment>
<keyword evidence="1" id="KW-1015">Disulfide bond</keyword>
<dbReference type="InterPro" id="IPR002172">
    <property type="entry name" value="LDrepeatLR_classA_rpt"/>
</dbReference>
<dbReference type="PROSITE" id="PS50068">
    <property type="entry name" value="LDLRA_2"/>
    <property type="match status" value="1"/>
</dbReference>
<dbReference type="CDD" id="cd00112">
    <property type="entry name" value="LDLa"/>
    <property type="match status" value="1"/>
</dbReference>
<organism evidence="3 4">
    <name type="scientific">Scylla paramamosain</name>
    <name type="common">Mud crab</name>
    <dbReference type="NCBI Taxonomy" id="85552"/>
    <lineage>
        <taxon>Eukaryota</taxon>
        <taxon>Metazoa</taxon>
        <taxon>Ecdysozoa</taxon>
        <taxon>Arthropoda</taxon>
        <taxon>Crustacea</taxon>
        <taxon>Multicrustacea</taxon>
        <taxon>Malacostraca</taxon>
        <taxon>Eumalacostraca</taxon>
        <taxon>Eucarida</taxon>
        <taxon>Decapoda</taxon>
        <taxon>Pleocyemata</taxon>
        <taxon>Brachyura</taxon>
        <taxon>Eubrachyura</taxon>
        <taxon>Portunoidea</taxon>
        <taxon>Portunidae</taxon>
        <taxon>Portuninae</taxon>
        <taxon>Scylla</taxon>
    </lineage>
</organism>
<dbReference type="Gene3D" id="4.10.400.10">
    <property type="entry name" value="Low-density Lipoprotein Receptor"/>
    <property type="match status" value="1"/>
</dbReference>
<evidence type="ECO:0000256" key="1">
    <source>
        <dbReference type="ARBA" id="ARBA00023157"/>
    </source>
</evidence>
<dbReference type="AlphaFoldDB" id="A0AAW0SRP2"/>
<dbReference type="PANTHER" id="PTHR21105">
    <property type="entry name" value="GH16255P"/>
    <property type="match status" value="1"/>
</dbReference>
<dbReference type="GO" id="GO:0043195">
    <property type="term" value="C:terminal bouton"/>
    <property type="evidence" value="ECO:0007669"/>
    <property type="project" value="TreeGrafter"/>
</dbReference>
<dbReference type="PROSITE" id="PS01209">
    <property type="entry name" value="LDLRA_1"/>
    <property type="match status" value="1"/>
</dbReference>
<dbReference type="Proteomes" id="UP001487740">
    <property type="component" value="Unassembled WGS sequence"/>
</dbReference>
<dbReference type="PANTHER" id="PTHR21105:SF0">
    <property type="entry name" value="GH16255P"/>
    <property type="match status" value="1"/>
</dbReference>
<dbReference type="SUPFAM" id="SSF57424">
    <property type="entry name" value="LDL receptor-like module"/>
    <property type="match status" value="1"/>
</dbReference>
<protein>
    <submittedName>
        <fullName evidence="3">Uncharacterized protein</fullName>
    </submittedName>
</protein>
<sequence>MERFPCPSPDRMGRYRCIDDHVLCDGFIDCPDGEDEDRQQCMFYKTTKAHLDVLADAIIRNPPTLPPSRSFCEGTWGAVISAPLTRQLLAPLTGHYTH</sequence>
<keyword evidence="4" id="KW-1185">Reference proteome</keyword>
<dbReference type="EMBL" id="JARAKH010000046">
    <property type="protein sequence ID" value="KAK8378079.1"/>
    <property type="molecule type" value="Genomic_DNA"/>
</dbReference>
<comment type="caution">
    <text evidence="2">Lacks conserved residue(s) required for the propagation of feature annotation.</text>
</comment>
<dbReference type="InterPro" id="IPR036055">
    <property type="entry name" value="LDL_receptor-like_sf"/>
</dbReference>